<evidence type="ECO:0000313" key="7">
    <source>
        <dbReference type="Proteomes" id="UP001597073"/>
    </source>
</evidence>
<protein>
    <submittedName>
        <fullName evidence="6">DoxX family protein</fullName>
    </submittedName>
</protein>
<keyword evidence="3 5" id="KW-1133">Transmembrane helix</keyword>
<accession>A0ABW2ZCB0</accession>
<evidence type="ECO:0000256" key="4">
    <source>
        <dbReference type="ARBA" id="ARBA00023136"/>
    </source>
</evidence>
<dbReference type="Proteomes" id="UP001597073">
    <property type="component" value="Unassembled WGS sequence"/>
</dbReference>
<evidence type="ECO:0000256" key="2">
    <source>
        <dbReference type="ARBA" id="ARBA00022692"/>
    </source>
</evidence>
<comment type="caution">
    <text evidence="6">The sequence shown here is derived from an EMBL/GenBank/DDBJ whole genome shotgun (WGS) entry which is preliminary data.</text>
</comment>
<dbReference type="Pfam" id="PF07681">
    <property type="entry name" value="DoxX"/>
    <property type="match status" value="1"/>
</dbReference>
<dbReference type="EMBL" id="JBHTIA010000003">
    <property type="protein sequence ID" value="MFD0763782.1"/>
    <property type="molecule type" value="Genomic_DNA"/>
</dbReference>
<dbReference type="RefSeq" id="WP_377138164.1">
    <property type="nucleotide sequence ID" value="NZ_JBHTIA010000003.1"/>
</dbReference>
<gene>
    <name evidence="6" type="ORF">ACFQZI_02880</name>
</gene>
<feature type="transmembrane region" description="Helical" evidence="5">
    <location>
        <begin position="229"/>
        <end position="249"/>
    </location>
</feature>
<keyword evidence="7" id="KW-1185">Reference proteome</keyword>
<feature type="transmembrane region" description="Helical" evidence="5">
    <location>
        <begin position="107"/>
        <end position="127"/>
    </location>
</feature>
<evidence type="ECO:0000256" key="1">
    <source>
        <dbReference type="ARBA" id="ARBA00004141"/>
    </source>
</evidence>
<organism evidence="6 7">
    <name type="scientific">Mucilaginibacter lutimaris</name>
    <dbReference type="NCBI Taxonomy" id="931629"/>
    <lineage>
        <taxon>Bacteria</taxon>
        <taxon>Pseudomonadati</taxon>
        <taxon>Bacteroidota</taxon>
        <taxon>Sphingobacteriia</taxon>
        <taxon>Sphingobacteriales</taxon>
        <taxon>Sphingobacteriaceae</taxon>
        <taxon>Mucilaginibacter</taxon>
    </lineage>
</organism>
<dbReference type="InterPro" id="IPR032808">
    <property type="entry name" value="DoxX"/>
</dbReference>
<comment type="subcellular location">
    <subcellularLocation>
        <location evidence="1">Membrane</location>
        <topology evidence="1">Multi-pass membrane protein</topology>
    </subcellularLocation>
</comment>
<keyword evidence="2 5" id="KW-0812">Transmembrane</keyword>
<evidence type="ECO:0000256" key="5">
    <source>
        <dbReference type="SAM" id="Phobius"/>
    </source>
</evidence>
<keyword evidence="4 5" id="KW-0472">Membrane</keyword>
<proteinExistence type="predicted"/>
<feature type="transmembrane region" description="Helical" evidence="5">
    <location>
        <begin position="196"/>
        <end position="214"/>
    </location>
</feature>
<feature type="transmembrane region" description="Helical" evidence="5">
    <location>
        <begin position="70"/>
        <end position="87"/>
    </location>
</feature>
<feature type="transmembrane region" description="Helical" evidence="5">
    <location>
        <begin position="139"/>
        <end position="158"/>
    </location>
</feature>
<name>A0ABW2ZCB0_9SPHI</name>
<feature type="transmembrane region" description="Helical" evidence="5">
    <location>
        <begin position="12"/>
        <end position="34"/>
    </location>
</feature>
<sequence length="265" mass="28764">MQNPVKIWRVLFAFAIIAIAVQQIIFSVFMPVIVPWPADLAASKPAVYIGSLVLATIAAFIIIDGKAHPAAIYLGLLFLLLLIIFHIPNQFLTTPNFLGSWANSLKIFALAGCSLIVASVLPQGGYTTGFEGMIPAGKYFLATTMVVFGAEHFIYADFVKNLVPRGLPGHLFWTYLTGIALVAAGLGIILNIKRRLAAQLLGIMLLIWFVMLHLPRAMASPRNLNGNEIVSAFEALAFSCGAFILAAVSKRNNIPVTSKVKARRK</sequence>
<evidence type="ECO:0000256" key="3">
    <source>
        <dbReference type="ARBA" id="ARBA00022989"/>
    </source>
</evidence>
<evidence type="ECO:0000313" key="6">
    <source>
        <dbReference type="EMBL" id="MFD0763782.1"/>
    </source>
</evidence>
<reference evidence="7" key="1">
    <citation type="journal article" date="2019" name="Int. J. Syst. Evol. Microbiol.">
        <title>The Global Catalogue of Microorganisms (GCM) 10K type strain sequencing project: providing services to taxonomists for standard genome sequencing and annotation.</title>
        <authorList>
            <consortium name="The Broad Institute Genomics Platform"/>
            <consortium name="The Broad Institute Genome Sequencing Center for Infectious Disease"/>
            <person name="Wu L."/>
            <person name="Ma J."/>
        </authorList>
    </citation>
    <scope>NUCLEOTIDE SEQUENCE [LARGE SCALE GENOMIC DNA]</scope>
    <source>
        <strain evidence="7">CCUG 60742</strain>
    </source>
</reference>
<feature type="transmembrane region" description="Helical" evidence="5">
    <location>
        <begin position="170"/>
        <end position="189"/>
    </location>
</feature>
<feature type="transmembrane region" description="Helical" evidence="5">
    <location>
        <begin position="46"/>
        <end position="63"/>
    </location>
</feature>